<dbReference type="InterPro" id="IPR001791">
    <property type="entry name" value="Laminin_G"/>
</dbReference>
<dbReference type="SMART" id="SM00181">
    <property type="entry name" value="EGF"/>
    <property type="match status" value="6"/>
</dbReference>
<dbReference type="SMART" id="SM00282">
    <property type="entry name" value="LamG"/>
    <property type="match status" value="1"/>
</dbReference>
<evidence type="ECO:0000256" key="1">
    <source>
        <dbReference type="ARBA" id="ARBA00022536"/>
    </source>
</evidence>
<dbReference type="PROSITE" id="PS50026">
    <property type="entry name" value="EGF_3"/>
    <property type="match status" value="5"/>
</dbReference>
<evidence type="ECO:0000313" key="12">
    <source>
        <dbReference type="Proteomes" id="UP001497623"/>
    </source>
</evidence>
<evidence type="ECO:0000259" key="8">
    <source>
        <dbReference type="PROSITE" id="PS50025"/>
    </source>
</evidence>
<dbReference type="InterPro" id="IPR000742">
    <property type="entry name" value="EGF"/>
</dbReference>
<sequence>MTISVISYGVSYAGGLIGQVMAVDQDPYDTLHYSITPSVLMSRSVKYFDIDSQDGNLIALLPLDSGEYEVNVTVSDGLFDSSVSASVSVIIITEAMLSNSVIVRIGPLSATEFISHYQKIFIRAMINGLSIPETSLQILSIQSSIQSQSLASEENFTRKRRDVQRSLDILLVVKHENEFLHKDELINQLALKQSEIKARVNIPQFLVLDSVCNNTVNCNGKGNCHDIIEMSDRLPLPIKTQTTSIVTPKFRQIARCQCYQGLGGARCETLVNACGYRPCAEYQDCTPTESNPRGYTCQCPLGHAGPKCEINLAKCKIPDCHYPLRPLSFKGKSFAQYNVPQQVQSSSLSLTLYIRTKFPVGYIMFSSGTVDYSILEVIDGFVQYRWDCGSGEGIVRVSTVRVNDGNWHMINFTREGSVAWLIVDKEISSGSSPGVQDTLNLDSEFVYIGAKVVQSIVPGTAFQLKTSLGFVGCMDQITIDGREMPVSIVSSSDGSPVLKRLVNVELQCHSELPVPGVCGSYPCFNGGVCHEDPISLYKCTCSFRYTGTQCQVDTAPCSSSPCLNGGKCIVVGHNYKCQCPSNLSGQRCEYGVYCNPNPCKNGGRCEEGQYGPICKCYHFSGATCEEDIDECLHHNPCQNGGTCINFYGGFKCLCKTNATGDYCTELIVYKLPNTPISISVENLILLLALFLAILIAILVLIGWQRRRWKKKHHVQNNTIKMQEMNVKNDLRNIDIPMRNSKICNVEADQAPPLPPRPVSYTPSTDSQILLTLKQLADISAEENDTIEIAAHPRKKNLTEECRKPWDHHNNLNEDSSTPTKDVGCTLPANLDMEANIAPGTLGTSDLSS</sequence>
<evidence type="ECO:0000259" key="9">
    <source>
        <dbReference type="PROSITE" id="PS50026"/>
    </source>
</evidence>
<dbReference type="Gene3D" id="2.10.25.10">
    <property type="entry name" value="Laminin"/>
    <property type="match status" value="5"/>
</dbReference>
<dbReference type="PROSITE" id="PS00022">
    <property type="entry name" value="EGF_1"/>
    <property type="match status" value="4"/>
</dbReference>
<dbReference type="PANTHER" id="PTHR12916:SF4">
    <property type="entry name" value="UNINFLATABLE, ISOFORM C"/>
    <property type="match status" value="1"/>
</dbReference>
<feature type="domain" description="EGF-like" evidence="9">
    <location>
        <begin position="590"/>
        <end position="625"/>
    </location>
</feature>
<dbReference type="InterPro" id="IPR002126">
    <property type="entry name" value="Cadherin-like_dom"/>
</dbReference>
<feature type="domain" description="EGF-like" evidence="9">
    <location>
        <begin position="514"/>
        <end position="551"/>
    </location>
</feature>
<dbReference type="Proteomes" id="UP001497623">
    <property type="component" value="Unassembled WGS sequence"/>
</dbReference>
<evidence type="ECO:0000313" key="11">
    <source>
        <dbReference type="EMBL" id="CAL4091043.1"/>
    </source>
</evidence>
<evidence type="ECO:0000256" key="5">
    <source>
        <dbReference type="PROSITE-ProRule" id="PRU00043"/>
    </source>
</evidence>
<dbReference type="Pfam" id="PF00008">
    <property type="entry name" value="EGF"/>
    <property type="match status" value="2"/>
</dbReference>
<keyword evidence="3" id="KW-0677">Repeat</keyword>
<dbReference type="FunFam" id="2.10.25.10:FF:000125">
    <property type="entry name" value="Neurogenic locus notch protein-like"/>
    <property type="match status" value="1"/>
</dbReference>
<dbReference type="InterPro" id="IPR001881">
    <property type="entry name" value="EGF-like_Ca-bd_dom"/>
</dbReference>
<dbReference type="CDD" id="cd11304">
    <property type="entry name" value="Cadherin_repeat"/>
    <property type="match status" value="1"/>
</dbReference>
<evidence type="ECO:0000256" key="6">
    <source>
        <dbReference type="PROSITE-ProRule" id="PRU00076"/>
    </source>
</evidence>
<organism evidence="11 12">
    <name type="scientific">Meganyctiphanes norvegica</name>
    <name type="common">Northern krill</name>
    <name type="synonym">Thysanopoda norvegica</name>
    <dbReference type="NCBI Taxonomy" id="48144"/>
    <lineage>
        <taxon>Eukaryota</taxon>
        <taxon>Metazoa</taxon>
        <taxon>Ecdysozoa</taxon>
        <taxon>Arthropoda</taxon>
        <taxon>Crustacea</taxon>
        <taxon>Multicrustacea</taxon>
        <taxon>Malacostraca</taxon>
        <taxon>Eumalacostraca</taxon>
        <taxon>Eucarida</taxon>
        <taxon>Euphausiacea</taxon>
        <taxon>Euphausiidae</taxon>
        <taxon>Meganyctiphanes</taxon>
    </lineage>
</organism>
<dbReference type="InterPro" id="IPR018097">
    <property type="entry name" value="EGF_Ca-bd_CS"/>
</dbReference>
<feature type="disulfide bond" evidence="6">
    <location>
        <begin position="541"/>
        <end position="550"/>
    </location>
</feature>
<dbReference type="GO" id="GO:0007163">
    <property type="term" value="P:establishment or maintenance of cell polarity"/>
    <property type="evidence" value="ECO:0007669"/>
    <property type="project" value="UniProtKB-ARBA"/>
</dbReference>
<feature type="transmembrane region" description="Helical" evidence="7">
    <location>
        <begin position="683"/>
        <end position="703"/>
    </location>
</feature>
<dbReference type="SMART" id="SM00179">
    <property type="entry name" value="EGF_CA"/>
    <property type="match status" value="3"/>
</dbReference>
<dbReference type="GO" id="GO:0048513">
    <property type="term" value="P:animal organ development"/>
    <property type="evidence" value="ECO:0007669"/>
    <property type="project" value="UniProtKB-ARBA"/>
</dbReference>
<feature type="domain" description="EGF-like" evidence="9">
    <location>
        <begin position="627"/>
        <end position="664"/>
    </location>
</feature>
<proteinExistence type="predicted"/>
<dbReference type="GO" id="GO:0016020">
    <property type="term" value="C:membrane"/>
    <property type="evidence" value="ECO:0007669"/>
    <property type="project" value="InterPro"/>
</dbReference>
<feature type="non-terminal residue" evidence="11">
    <location>
        <position position="848"/>
    </location>
</feature>
<dbReference type="CDD" id="cd00054">
    <property type="entry name" value="EGF_CA"/>
    <property type="match status" value="3"/>
</dbReference>
<dbReference type="GO" id="GO:0007156">
    <property type="term" value="P:homophilic cell adhesion via plasma membrane adhesion molecules"/>
    <property type="evidence" value="ECO:0007669"/>
    <property type="project" value="InterPro"/>
</dbReference>
<keyword evidence="7" id="KW-1133">Transmembrane helix</keyword>
<dbReference type="Gene3D" id="2.60.120.200">
    <property type="match status" value="1"/>
</dbReference>
<feature type="domain" description="Laminin G" evidence="8">
    <location>
        <begin position="324"/>
        <end position="508"/>
    </location>
</feature>
<keyword evidence="7" id="KW-0472">Membrane</keyword>
<feature type="domain" description="EGF-like" evidence="9">
    <location>
        <begin position="553"/>
        <end position="589"/>
    </location>
</feature>
<dbReference type="GO" id="GO:0001736">
    <property type="term" value="P:establishment of planar polarity"/>
    <property type="evidence" value="ECO:0007669"/>
    <property type="project" value="UniProtKB-ARBA"/>
</dbReference>
<feature type="domain" description="EGF-like" evidence="9">
    <location>
        <begin position="270"/>
        <end position="309"/>
    </location>
</feature>
<keyword evidence="4 6" id="KW-1015">Disulfide bond</keyword>
<feature type="disulfide bond" evidence="6">
    <location>
        <begin position="654"/>
        <end position="663"/>
    </location>
</feature>
<comment type="caution">
    <text evidence="11">The sequence shown here is derived from an EMBL/GenBank/DDBJ whole genome shotgun (WGS) entry which is preliminary data.</text>
</comment>
<dbReference type="GO" id="GO:0007219">
    <property type="term" value="P:Notch signaling pathway"/>
    <property type="evidence" value="ECO:0007669"/>
    <property type="project" value="TreeGrafter"/>
</dbReference>
<dbReference type="EMBL" id="CAXKWB010008426">
    <property type="protein sequence ID" value="CAL4091043.1"/>
    <property type="molecule type" value="Genomic_DNA"/>
</dbReference>
<dbReference type="PROSITE" id="PS01187">
    <property type="entry name" value="EGF_CA"/>
    <property type="match status" value="1"/>
</dbReference>
<dbReference type="PROSITE" id="PS00010">
    <property type="entry name" value="ASX_HYDROXYL"/>
    <property type="match status" value="1"/>
</dbReference>
<dbReference type="AlphaFoldDB" id="A0AAV2QKS0"/>
<accession>A0AAV2QKS0</accession>
<name>A0AAV2QKS0_MEGNR</name>
<keyword evidence="12" id="KW-1185">Reference proteome</keyword>
<feature type="disulfide bond" evidence="6">
    <location>
        <begin position="299"/>
        <end position="308"/>
    </location>
</feature>
<dbReference type="SUPFAM" id="SSF49313">
    <property type="entry name" value="Cadherin-like"/>
    <property type="match status" value="1"/>
</dbReference>
<dbReference type="InterPro" id="IPR015919">
    <property type="entry name" value="Cadherin-like_sf"/>
</dbReference>
<evidence type="ECO:0000256" key="2">
    <source>
        <dbReference type="ARBA" id="ARBA00022729"/>
    </source>
</evidence>
<dbReference type="SUPFAM" id="SSF57196">
    <property type="entry name" value="EGF/Laminin"/>
    <property type="match status" value="4"/>
</dbReference>
<dbReference type="PROSITE" id="PS50268">
    <property type="entry name" value="CADHERIN_2"/>
    <property type="match status" value="1"/>
</dbReference>
<dbReference type="PROSITE" id="PS50025">
    <property type="entry name" value="LAM_G_DOMAIN"/>
    <property type="match status" value="1"/>
</dbReference>
<dbReference type="FunFam" id="2.10.25.10:FF:000095">
    <property type="entry name" value="Notch, isoform B"/>
    <property type="match status" value="1"/>
</dbReference>
<dbReference type="Gene3D" id="2.60.40.60">
    <property type="entry name" value="Cadherins"/>
    <property type="match status" value="1"/>
</dbReference>
<dbReference type="CDD" id="cd00110">
    <property type="entry name" value="LamG"/>
    <property type="match status" value="1"/>
</dbReference>
<protein>
    <submittedName>
        <fullName evidence="11">Uncharacterized protein</fullName>
    </submittedName>
</protein>
<dbReference type="PANTHER" id="PTHR12916">
    <property type="entry name" value="CYTOCHROME C OXIDASE POLYPEPTIDE VIC-2"/>
    <property type="match status" value="1"/>
</dbReference>
<feature type="disulfide bond" evidence="6">
    <location>
        <begin position="579"/>
        <end position="588"/>
    </location>
</feature>
<dbReference type="InterPro" id="IPR000152">
    <property type="entry name" value="EGF-type_Asp/Asn_hydroxyl_site"/>
</dbReference>
<gene>
    <name evidence="11" type="ORF">MNOR_LOCUS14214</name>
</gene>
<comment type="caution">
    <text evidence="6">Lacks conserved residue(s) required for the propagation of feature annotation.</text>
</comment>
<keyword evidence="7" id="KW-0812">Transmembrane</keyword>
<dbReference type="InterPro" id="IPR013320">
    <property type="entry name" value="ConA-like_dom_sf"/>
</dbReference>
<evidence type="ECO:0000256" key="7">
    <source>
        <dbReference type="SAM" id="Phobius"/>
    </source>
</evidence>
<dbReference type="Pfam" id="PF02210">
    <property type="entry name" value="Laminin_G_2"/>
    <property type="match status" value="1"/>
</dbReference>
<evidence type="ECO:0000256" key="3">
    <source>
        <dbReference type="ARBA" id="ARBA00022737"/>
    </source>
</evidence>
<keyword evidence="1 6" id="KW-0245">EGF-like domain</keyword>
<keyword evidence="5" id="KW-0106">Calcium</keyword>
<dbReference type="GO" id="GO:0005112">
    <property type="term" value="F:Notch binding"/>
    <property type="evidence" value="ECO:0007669"/>
    <property type="project" value="TreeGrafter"/>
</dbReference>
<evidence type="ECO:0000259" key="10">
    <source>
        <dbReference type="PROSITE" id="PS50268"/>
    </source>
</evidence>
<keyword evidence="2" id="KW-0732">Signal</keyword>
<reference evidence="11 12" key="1">
    <citation type="submission" date="2024-05" db="EMBL/GenBank/DDBJ databases">
        <authorList>
            <person name="Wallberg A."/>
        </authorList>
    </citation>
    <scope>NUCLEOTIDE SEQUENCE [LARGE SCALE GENOMIC DNA]</scope>
</reference>
<dbReference type="SUPFAM" id="SSF49899">
    <property type="entry name" value="Concanavalin A-like lectins/glucanases"/>
    <property type="match status" value="1"/>
</dbReference>
<evidence type="ECO:0000256" key="4">
    <source>
        <dbReference type="ARBA" id="ARBA00023157"/>
    </source>
</evidence>
<feature type="domain" description="Cadherin" evidence="10">
    <location>
        <begin position="14"/>
        <end position="109"/>
    </location>
</feature>
<dbReference type="GO" id="GO:0005509">
    <property type="term" value="F:calcium ion binding"/>
    <property type="evidence" value="ECO:0007669"/>
    <property type="project" value="UniProtKB-UniRule"/>
</dbReference>